<reference evidence="3 4" key="1">
    <citation type="submission" date="2020-07" db="EMBL/GenBank/DDBJ databases">
        <title>MOT database genomes.</title>
        <authorList>
            <person name="Joseph S."/>
            <person name="Aduse-Opoku J."/>
            <person name="Hashim A."/>
            <person name="Wade W."/>
            <person name="Curtis M."/>
        </authorList>
    </citation>
    <scope>NUCLEOTIDE SEQUENCE [LARGE SCALE GENOMIC DNA]</scope>
    <source>
        <strain evidence="3 4">DSM 100099</strain>
    </source>
</reference>
<keyword evidence="4" id="KW-1185">Reference proteome</keyword>
<keyword evidence="2" id="KW-1133">Transmembrane helix</keyword>
<feature type="compositionally biased region" description="Low complexity" evidence="1">
    <location>
        <begin position="1"/>
        <end position="13"/>
    </location>
</feature>
<feature type="compositionally biased region" description="Pro residues" evidence="1">
    <location>
        <begin position="14"/>
        <end position="23"/>
    </location>
</feature>
<comment type="caution">
    <text evidence="3">The sequence shown here is derived from an EMBL/GenBank/DDBJ whole genome shotgun (WGS) entry which is preliminary data.</text>
</comment>
<dbReference type="Proteomes" id="UP000561011">
    <property type="component" value="Unassembled WGS sequence"/>
</dbReference>
<organism evidence="3 4">
    <name type="scientific">Sanguibacter inulinus</name>
    <dbReference type="NCBI Taxonomy" id="60922"/>
    <lineage>
        <taxon>Bacteria</taxon>
        <taxon>Bacillati</taxon>
        <taxon>Actinomycetota</taxon>
        <taxon>Actinomycetes</taxon>
        <taxon>Micrococcales</taxon>
        <taxon>Sanguibacteraceae</taxon>
        <taxon>Sanguibacter</taxon>
    </lineage>
</organism>
<dbReference type="AlphaFoldDB" id="A0A853EQF9"/>
<gene>
    <name evidence="3" type="ORF">HZZ10_04660</name>
</gene>
<proteinExistence type="predicted"/>
<dbReference type="RefSeq" id="WP_179912606.1">
    <property type="nucleotide sequence ID" value="NZ_JACBYE010000007.1"/>
</dbReference>
<keyword evidence="2" id="KW-0472">Membrane</keyword>
<dbReference type="EMBL" id="JACBYE010000007">
    <property type="protein sequence ID" value="NYS92819.1"/>
    <property type="molecule type" value="Genomic_DNA"/>
</dbReference>
<protein>
    <submittedName>
        <fullName evidence="3">Uncharacterized protein</fullName>
    </submittedName>
</protein>
<evidence type="ECO:0000313" key="3">
    <source>
        <dbReference type="EMBL" id="NYS92819.1"/>
    </source>
</evidence>
<evidence type="ECO:0000256" key="2">
    <source>
        <dbReference type="SAM" id="Phobius"/>
    </source>
</evidence>
<name>A0A853EQF9_9MICO</name>
<feature type="transmembrane region" description="Helical" evidence="2">
    <location>
        <begin position="29"/>
        <end position="51"/>
    </location>
</feature>
<sequence length="275" mass="28765">MTSSSAAYGQPAQVPGPPAPPAGPRRGSALPWVLVAVLAVVAVVLGVLLGVRSGGAGDSEQQGFATPEEAVEFSTEQIAEGDAAGALTAWATDAQAENLDLVGTLERLRAFTPADTSSLPSDDKLFVGLAKTTRAGAAAEQYRRMTISLLLPDVDLDSTTPLEKGDVSAQDIVDELDSARLADLTAQRIDQVKGPGKLDENLAEAAKLVGADERREYVVLYELDGETYLGGVGVLRYGDDWQIDSLQSSFAGTAYGSLVAITSEEYDDLVADFSS</sequence>
<evidence type="ECO:0000313" key="4">
    <source>
        <dbReference type="Proteomes" id="UP000561011"/>
    </source>
</evidence>
<keyword evidence="2" id="KW-0812">Transmembrane</keyword>
<accession>A0A853EQF9</accession>
<evidence type="ECO:0000256" key="1">
    <source>
        <dbReference type="SAM" id="MobiDB-lite"/>
    </source>
</evidence>
<feature type="region of interest" description="Disordered" evidence="1">
    <location>
        <begin position="1"/>
        <end position="25"/>
    </location>
</feature>